<dbReference type="EMBL" id="GEDG01006518">
    <property type="protein sequence ID" value="JAP31963.1"/>
    <property type="molecule type" value="Transcribed_RNA"/>
</dbReference>
<name>A0A0V0IJ71_SOLCH</name>
<organism evidence="1">
    <name type="scientific">Solanum chacoense</name>
    <name type="common">Chaco potato</name>
    <dbReference type="NCBI Taxonomy" id="4108"/>
    <lineage>
        <taxon>Eukaryota</taxon>
        <taxon>Viridiplantae</taxon>
        <taxon>Streptophyta</taxon>
        <taxon>Embryophyta</taxon>
        <taxon>Tracheophyta</taxon>
        <taxon>Spermatophyta</taxon>
        <taxon>Magnoliopsida</taxon>
        <taxon>eudicotyledons</taxon>
        <taxon>Gunneridae</taxon>
        <taxon>Pentapetalae</taxon>
        <taxon>asterids</taxon>
        <taxon>lamiids</taxon>
        <taxon>Solanales</taxon>
        <taxon>Solanaceae</taxon>
        <taxon>Solanoideae</taxon>
        <taxon>Solaneae</taxon>
        <taxon>Solanum</taxon>
    </lineage>
</organism>
<proteinExistence type="predicted"/>
<dbReference type="AlphaFoldDB" id="A0A0V0IJ71"/>
<accession>A0A0V0IJ71</accession>
<sequence>MYEQLKFFRISKVQYSSWFFAIIKILFAIHFSSLFLFYIITAQFFQSSIVIKYMSRLKLFRISKF</sequence>
<reference evidence="1" key="1">
    <citation type="submission" date="2015-12" db="EMBL/GenBank/DDBJ databases">
        <title>Gene expression during late stages of embryo sac development: a critical building block for successful pollen-pistil interactions.</title>
        <authorList>
            <person name="Liu Y."/>
            <person name="Joly V."/>
            <person name="Sabar M."/>
            <person name="Matton D.P."/>
        </authorList>
    </citation>
    <scope>NUCLEOTIDE SEQUENCE</scope>
</reference>
<evidence type="ECO:0000313" key="1">
    <source>
        <dbReference type="EMBL" id="JAP31963.1"/>
    </source>
</evidence>
<protein>
    <submittedName>
        <fullName evidence="1">Putative ovule protein</fullName>
    </submittedName>
</protein>